<name>A0ABY8GL18_EDWIC</name>
<protein>
    <submittedName>
        <fullName evidence="1">Uncharacterized protein</fullName>
    </submittedName>
</protein>
<accession>A0ABY8GL18</accession>
<dbReference type="Proteomes" id="UP001222680">
    <property type="component" value="Chromosome"/>
</dbReference>
<evidence type="ECO:0000313" key="1">
    <source>
        <dbReference type="EMBL" id="WFN98234.1"/>
    </source>
</evidence>
<gene>
    <name evidence="1" type="ORF">MAY91_13220</name>
</gene>
<sequence>MMWGGCSELIISDNDGRANGELFTNDVESLVGKIRNIADNYDSYFAMAQSVKGLFDISNVKQNYIDLIEGR</sequence>
<dbReference type="EMBL" id="CP092014">
    <property type="protein sequence ID" value="WFN98234.1"/>
    <property type="molecule type" value="Genomic_DNA"/>
</dbReference>
<reference evidence="1 2" key="1">
    <citation type="submission" date="2022-02" db="EMBL/GenBank/DDBJ databases">
        <title>Phenotypic, genotypic and serological characterization of Edwardsiella ictaluri from catfish and ornamental fish species.</title>
        <authorList>
            <person name="Rose D."/>
            <person name="Tekedar H.C."/>
            <person name="Waldbieser G.C."/>
            <person name="Aarattuthodi S."/>
            <person name="Griffin M.J."/>
        </authorList>
    </citation>
    <scope>NUCLEOTIDE SEQUENCE [LARGE SCALE GENOMIC DNA]</scope>
    <source>
        <strain evidence="1 2">13 TAL-140 K3</strain>
    </source>
</reference>
<evidence type="ECO:0000313" key="2">
    <source>
        <dbReference type="Proteomes" id="UP001222680"/>
    </source>
</evidence>
<organism evidence="1 2">
    <name type="scientific">Edwardsiella ictaluri</name>
    <dbReference type="NCBI Taxonomy" id="67780"/>
    <lineage>
        <taxon>Bacteria</taxon>
        <taxon>Pseudomonadati</taxon>
        <taxon>Pseudomonadota</taxon>
        <taxon>Gammaproteobacteria</taxon>
        <taxon>Enterobacterales</taxon>
        <taxon>Hafniaceae</taxon>
        <taxon>Edwardsiella</taxon>
    </lineage>
</organism>
<keyword evidence="2" id="KW-1185">Reference proteome</keyword>
<proteinExistence type="predicted"/>